<organism evidence="4 5">
    <name type="scientific">Halogeometricum limi</name>
    <dbReference type="NCBI Taxonomy" id="555875"/>
    <lineage>
        <taxon>Archaea</taxon>
        <taxon>Methanobacteriati</taxon>
        <taxon>Methanobacteriota</taxon>
        <taxon>Stenosarchaea group</taxon>
        <taxon>Halobacteria</taxon>
        <taxon>Halobacteriales</taxon>
        <taxon>Haloferacaceae</taxon>
        <taxon>Halogeometricum</taxon>
    </lineage>
</organism>
<gene>
    <name evidence="3" type="primary">cheD</name>
    <name evidence="4" type="ORF">SAMN04488124_1342</name>
</gene>
<name>A0A1I6GPG9_9EURY</name>
<evidence type="ECO:0000313" key="4">
    <source>
        <dbReference type="EMBL" id="SFR43957.1"/>
    </source>
</evidence>
<dbReference type="EC" id="3.5.1.44" evidence="3"/>
<sequence>MKIYTSDTTNTVRERTKVGIADYGVVSGDETLTTSGLGSCVGIALYDNASGVAGLAHAMLPYANGDSKEAKYVDTVVPALLQSMVDRGANPRNVRAKLAGGSTMFEFSSTDGSIGDRNVAAAREVLGRERISIVAENVGGDHGRSLELVASTGDLRVRSANAGRTTI</sequence>
<dbReference type="InterPro" id="IPR011324">
    <property type="entry name" value="Cytotoxic_necrot_fac-like_cat"/>
</dbReference>
<dbReference type="Gene3D" id="3.30.1330.200">
    <property type="match status" value="1"/>
</dbReference>
<keyword evidence="2 3" id="KW-0378">Hydrolase</keyword>
<dbReference type="OrthoDB" id="10499at2157"/>
<dbReference type="SUPFAM" id="SSF64438">
    <property type="entry name" value="CNF1/YfiH-like putative cysteine hydrolases"/>
    <property type="match status" value="1"/>
</dbReference>
<dbReference type="PANTHER" id="PTHR35147:SF1">
    <property type="entry name" value="CHEMORECEPTOR GLUTAMINE DEAMIDASE CHED-RELATED"/>
    <property type="match status" value="1"/>
</dbReference>
<reference evidence="5" key="1">
    <citation type="submission" date="2016-10" db="EMBL/GenBank/DDBJ databases">
        <authorList>
            <person name="Varghese N."/>
            <person name="Submissions S."/>
        </authorList>
    </citation>
    <scope>NUCLEOTIDE SEQUENCE [LARGE SCALE GENOMIC DNA]</scope>
    <source>
        <strain evidence="5">CGMCC 1.8711</strain>
    </source>
</reference>
<keyword evidence="1 3" id="KW-0145">Chemotaxis</keyword>
<evidence type="ECO:0000256" key="1">
    <source>
        <dbReference type="ARBA" id="ARBA00022500"/>
    </source>
</evidence>
<dbReference type="EMBL" id="FOYS01000002">
    <property type="protein sequence ID" value="SFR43957.1"/>
    <property type="molecule type" value="Genomic_DNA"/>
</dbReference>
<dbReference type="GO" id="GO:0006935">
    <property type="term" value="P:chemotaxis"/>
    <property type="evidence" value="ECO:0007669"/>
    <property type="project" value="UniProtKB-UniRule"/>
</dbReference>
<dbReference type="InterPro" id="IPR005659">
    <property type="entry name" value="Chemorcpt_Glu_NH3ase_CheD"/>
</dbReference>
<dbReference type="PANTHER" id="PTHR35147">
    <property type="entry name" value="CHEMORECEPTOR GLUTAMINE DEAMIDASE CHED-RELATED"/>
    <property type="match status" value="1"/>
</dbReference>
<keyword evidence="5" id="KW-1185">Reference proteome</keyword>
<dbReference type="InterPro" id="IPR038592">
    <property type="entry name" value="CheD-like_sf"/>
</dbReference>
<evidence type="ECO:0000313" key="5">
    <source>
        <dbReference type="Proteomes" id="UP000243250"/>
    </source>
</evidence>
<comment type="function">
    <text evidence="3">Probably deamidates glutamine residues to glutamate on methyl-accepting chemotaxis receptors (MCPs), playing an important role in chemotaxis.</text>
</comment>
<dbReference type="GO" id="GO:0050568">
    <property type="term" value="F:protein-glutamine glutaminase activity"/>
    <property type="evidence" value="ECO:0007669"/>
    <property type="project" value="UniProtKB-UniRule"/>
</dbReference>
<dbReference type="CDD" id="cd16352">
    <property type="entry name" value="CheD"/>
    <property type="match status" value="1"/>
</dbReference>
<dbReference type="STRING" id="555875.SAMN04488124_1342"/>
<comment type="similarity">
    <text evidence="3">Belongs to the CheD family.</text>
</comment>
<dbReference type="RefSeq" id="WP_089878240.1">
    <property type="nucleotide sequence ID" value="NZ_FOYS01000002.1"/>
</dbReference>
<protein>
    <recommendedName>
        <fullName evidence="3">Probable chemoreceptor glutamine deamidase CheD</fullName>
        <ecNumber evidence="3">3.5.1.44</ecNumber>
    </recommendedName>
</protein>
<evidence type="ECO:0000256" key="3">
    <source>
        <dbReference type="HAMAP-Rule" id="MF_01440"/>
    </source>
</evidence>
<dbReference type="AlphaFoldDB" id="A0A1I6GPG9"/>
<dbReference type="Proteomes" id="UP000243250">
    <property type="component" value="Unassembled WGS sequence"/>
</dbReference>
<proteinExistence type="inferred from homology"/>
<evidence type="ECO:0000256" key="2">
    <source>
        <dbReference type="ARBA" id="ARBA00022801"/>
    </source>
</evidence>
<accession>A0A1I6GPG9</accession>
<dbReference type="HAMAP" id="MF_01440">
    <property type="entry name" value="CheD"/>
    <property type="match status" value="1"/>
</dbReference>
<comment type="catalytic activity">
    <reaction evidence="3">
        <text>L-glutaminyl-[protein] + H2O = L-glutamyl-[protein] + NH4(+)</text>
        <dbReference type="Rhea" id="RHEA:16441"/>
        <dbReference type="Rhea" id="RHEA-COMP:10207"/>
        <dbReference type="Rhea" id="RHEA-COMP:10208"/>
        <dbReference type="ChEBI" id="CHEBI:15377"/>
        <dbReference type="ChEBI" id="CHEBI:28938"/>
        <dbReference type="ChEBI" id="CHEBI:29973"/>
        <dbReference type="ChEBI" id="CHEBI:30011"/>
        <dbReference type="EC" id="3.5.1.44"/>
    </reaction>
</comment>
<dbReference type="Pfam" id="PF03975">
    <property type="entry name" value="CheD"/>
    <property type="match status" value="1"/>
</dbReference>